<dbReference type="Proteomes" id="UP000628442">
    <property type="component" value="Unassembled WGS sequence"/>
</dbReference>
<dbReference type="InterPro" id="IPR036429">
    <property type="entry name" value="SpoA-like_sf"/>
</dbReference>
<proteinExistence type="predicted"/>
<accession>A0AA87XYM6</accession>
<dbReference type="SUPFAM" id="SSF101801">
    <property type="entry name" value="Surface presentation of antigens (SPOA)"/>
    <property type="match status" value="1"/>
</dbReference>
<gene>
    <name evidence="2" type="ORF">GCM10007387_32590</name>
</gene>
<protein>
    <recommendedName>
        <fullName evidence="1">Flagellar motor switch protein FliN-like C-terminal domain-containing protein</fullName>
    </recommendedName>
</protein>
<sequence>MQRENKTMTTLTTTAPHQVLDPSLLGRPVHRLPHFAAQLRDDLAAALRHPASRRYWGGTEVEQVGFSQLTGSEPRTRWQYFAAGSGVIAFAIERPLLLAALDQRYGAAKAGAPAPSADPAQVRVTATEERLSVALGQQLAHVVGSRIAASLPGGQPLAAPLPPAAPAAGGQPGKGTWLITMNVRAGELAGRVWFALDKHLISDVLHGLAPQRETGRGAGGQAPKPAAPLAQRLQVTLAGQLVSKEVTLGALFDLRIGDVIPVSLDRADVMLEDSRLYTAAVTEHKGKLCLTSFEDIE</sequence>
<dbReference type="InterPro" id="IPR001543">
    <property type="entry name" value="FliN-like_C"/>
</dbReference>
<evidence type="ECO:0000313" key="3">
    <source>
        <dbReference type="Proteomes" id="UP000628442"/>
    </source>
</evidence>
<organism evidence="2 3">
    <name type="scientific">Pseudoduganella albidiflava</name>
    <dbReference type="NCBI Taxonomy" id="321983"/>
    <lineage>
        <taxon>Bacteria</taxon>
        <taxon>Pseudomonadati</taxon>
        <taxon>Pseudomonadota</taxon>
        <taxon>Betaproteobacteria</taxon>
        <taxon>Burkholderiales</taxon>
        <taxon>Oxalobacteraceae</taxon>
        <taxon>Telluria group</taxon>
        <taxon>Pseudoduganella</taxon>
    </lineage>
</organism>
<evidence type="ECO:0000313" key="2">
    <source>
        <dbReference type="EMBL" id="GGY47977.1"/>
    </source>
</evidence>
<evidence type="ECO:0000259" key="1">
    <source>
        <dbReference type="Pfam" id="PF01052"/>
    </source>
</evidence>
<name>A0AA87XYM6_9BURK</name>
<dbReference type="EMBL" id="BMWV01000007">
    <property type="protein sequence ID" value="GGY47977.1"/>
    <property type="molecule type" value="Genomic_DNA"/>
</dbReference>
<comment type="caution">
    <text evidence="2">The sequence shown here is derived from an EMBL/GenBank/DDBJ whole genome shotgun (WGS) entry which is preliminary data.</text>
</comment>
<dbReference type="Pfam" id="PF01052">
    <property type="entry name" value="FliMN_C"/>
    <property type="match status" value="1"/>
</dbReference>
<reference evidence="2" key="2">
    <citation type="submission" date="2022-12" db="EMBL/GenBank/DDBJ databases">
        <authorList>
            <person name="Sun Q."/>
            <person name="Kim S."/>
        </authorList>
    </citation>
    <scope>NUCLEOTIDE SEQUENCE</scope>
    <source>
        <strain evidence="2">KCTC 12343</strain>
    </source>
</reference>
<dbReference type="AlphaFoldDB" id="A0AA87XYM6"/>
<feature type="domain" description="Flagellar motor switch protein FliN-like C-terminal" evidence="1">
    <location>
        <begin position="231"/>
        <end position="290"/>
    </location>
</feature>
<reference evidence="2" key="1">
    <citation type="journal article" date="2014" name="Int. J. Syst. Evol. Microbiol.">
        <title>Complete genome sequence of Corynebacterium casei LMG S-19264T (=DSM 44701T), isolated from a smear-ripened cheese.</title>
        <authorList>
            <consortium name="US DOE Joint Genome Institute (JGI-PGF)"/>
            <person name="Walter F."/>
            <person name="Albersmeier A."/>
            <person name="Kalinowski J."/>
            <person name="Ruckert C."/>
        </authorList>
    </citation>
    <scope>NUCLEOTIDE SEQUENCE</scope>
    <source>
        <strain evidence="2">KCTC 12343</strain>
    </source>
</reference>